<accession>A0ABV8S1J4</accession>
<keyword evidence="1" id="KW-0732">Signal</keyword>
<proteinExistence type="predicted"/>
<organism evidence="2 3">
    <name type="scientific">Castellaniella hirudinis</name>
    <dbReference type="NCBI Taxonomy" id="1144617"/>
    <lineage>
        <taxon>Bacteria</taxon>
        <taxon>Pseudomonadati</taxon>
        <taxon>Pseudomonadota</taxon>
        <taxon>Betaproteobacteria</taxon>
        <taxon>Burkholderiales</taxon>
        <taxon>Alcaligenaceae</taxon>
        <taxon>Castellaniella</taxon>
    </lineage>
</organism>
<keyword evidence="3" id="KW-1185">Reference proteome</keyword>
<evidence type="ECO:0000256" key="1">
    <source>
        <dbReference type="SAM" id="SignalP"/>
    </source>
</evidence>
<evidence type="ECO:0008006" key="4">
    <source>
        <dbReference type="Google" id="ProtNLM"/>
    </source>
</evidence>
<reference evidence="3" key="1">
    <citation type="journal article" date="2019" name="Int. J. Syst. Evol. Microbiol.">
        <title>The Global Catalogue of Microorganisms (GCM) 10K type strain sequencing project: providing services to taxonomists for standard genome sequencing and annotation.</title>
        <authorList>
            <consortium name="The Broad Institute Genomics Platform"/>
            <consortium name="The Broad Institute Genome Sequencing Center for Infectious Disease"/>
            <person name="Wu L."/>
            <person name="Ma J."/>
        </authorList>
    </citation>
    <scope>NUCLEOTIDE SEQUENCE [LARGE SCALE GENOMIC DNA]</scope>
    <source>
        <strain evidence="3">CGMCC 1.19029</strain>
    </source>
</reference>
<protein>
    <recommendedName>
        <fullName evidence="4">Outer membrane protein assembly factor BamE</fullName>
    </recommendedName>
</protein>
<evidence type="ECO:0000313" key="3">
    <source>
        <dbReference type="Proteomes" id="UP001595756"/>
    </source>
</evidence>
<evidence type="ECO:0000313" key="2">
    <source>
        <dbReference type="EMBL" id="MFC4298945.1"/>
    </source>
</evidence>
<sequence length="149" mass="16632">MKTTDRALFAVTRAIAAAAALSAAAWAHAAPHDPASNPEKLNYSNIKMDTPDYDVPFQREGRFSDPSVLRQIAPGLPVADVTRILGQPLDRTSGSKGEEWDYHLRLRMPESENYLVCQYKVVIDSAQKVKESVWRRHQCLDIVEGTAPR</sequence>
<dbReference type="EMBL" id="JBHSDY010000007">
    <property type="protein sequence ID" value="MFC4298945.1"/>
    <property type="molecule type" value="Genomic_DNA"/>
</dbReference>
<feature type="signal peptide" evidence="1">
    <location>
        <begin position="1"/>
        <end position="29"/>
    </location>
</feature>
<feature type="chain" id="PRO_5047500085" description="Outer membrane protein assembly factor BamE" evidence="1">
    <location>
        <begin position="30"/>
        <end position="149"/>
    </location>
</feature>
<comment type="caution">
    <text evidence="2">The sequence shown here is derived from an EMBL/GenBank/DDBJ whole genome shotgun (WGS) entry which is preliminary data.</text>
</comment>
<dbReference type="Proteomes" id="UP001595756">
    <property type="component" value="Unassembled WGS sequence"/>
</dbReference>
<dbReference type="RefSeq" id="WP_376813492.1">
    <property type="nucleotide sequence ID" value="NZ_JBHSDY010000007.1"/>
</dbReference>
<name>A0ABV8S1J4_9BURK</name>
<gene>
    <name evidence="2" type="ORF">ACFO0J_12910</name>
</gene>